<accession>A0ABQ1Y2L6</accession>
<dbReference type="RefSeq" id="WP_188813745.1">
    <property type="nucleotide sequence ID" value="NZ_BAAAWV010000001.1"/>
</dbReference>
<protein>
    <submittedName>
        <fullName evidence="2">Uncharacterized protein</fullName>
    </submittedName>
</protein>
<dbReference type="EMBL" id="BMKU01000019">
    <property type="protein sequence ID" value="GGH10141.1"/>
    <property type="molecule type" value="Genomic_DNA"/>
</dbReference>
<evidence type="ECO:0000313" key="3">
    <source>
        <dbReference type="Proteomes" id="UP000596938"/>
    </source>
</evidence>
<feature type="compositionally biased region" description="Basic and acidic residues" evidence="1">
    <location>
        <begin position="14"/>
        <end position="23"/>
    </location>
</feature>
<comment type="caution">
    <text evidence="2">The sequence shown here is derived from an EMBL/GenBank/DDBJ whole genome shotgun (WGS) entry which is preliminary data.</text>
</comment>
<organism evidence="2 3">
    <name type="scientific">Pseudarthrobacter polychromogenes</name>
    <dbReference type="NCBI Taxonomy" id="1676"/>
    <lineage>
        <taxon>Bacteria</taxon>
        <taxon>Bacillati</taxon>
        <taxon>Actinomycetota</taxon>
        <taxon>Actinomycetes</taxon>
        <taxon>Micrococcales</taxon>
        <taxon>Micrococcaceae</taxon>
        <taxon>Pseudarthrobacter</taxon>
    </lineage>
</organism>
<evidence type="ECO:0000313" key="2">
    <source>
        <dbReference type="EMBL" id="GGH10141.1"/>
    </source>
</evidence>
<sequence length="153" mass="16839">MSGQERAPRGLYFKAEDRPELKAKPKNPKVPDQYGIECSQRMRKLAKVLEDARNVVKAVDALPSMDDAGLTIHGIEYISTRIEFLADSFQILSDDVEAAGGRWERANPPALADDQAAIRPGFGIQITSHANPEDVAAVINARRMSPKLWGKAL</sequence>
<evidence type="ECO:0000256" key="1">
    <source>
        <dbReference type="SAM" id="MobiDB-lite"/>
    </source>
</evidence>
<proteinExistence type="predicted"/>
<name>A0ABQ1Y2L6_9MICC</name>
<keyword evidence="3" id="KW-1185">Reference proteome</keyword>
<dbReference type="Proteomes" id="UP000596938">
    <property type="component" value="Unassembled WGS sequence"/>
</dbReference>
<gene>
    <name evidence="2" type="ORF">GCM10011577_38860</name>
</gene>
<reference evidence="3" key="1">
    <citation type="journal article" date="2019" name="Int. J. Syst. Evol. Microbiol.">
        <title>The Global Catalogue of Microorganisms (GCM) 10K type strain sequencing project: providing services to taxonomists for standard genome sequencing and annotation.</title>
        <authorList>
            <consortium name="The Broad Institute Genomics Platform"/>
            <consortium name="The Broad Institute Genome Sequencing Center for Infectious Disease"/>
            <person name="Wu L."/>
            <person name="Ma J."/>
        </authorList>
    </citation>
    <scope>NUCLEOTIDE SEQUENCE [LARGE SCALE GENOMIC DNA]</scope>
    <source>
        <strain evidence="3">CGMCC 1.1927</strain>
    </source>
</reference>
<feature type="region of interest" description="Disordered" evidence="1">
    <location>
        <begin position="1"/>
        <end position="33"/>
    </location>
</feature>